<evidence type="ECO:0008006" key="4">
    <source>
        <dbReference type="Google" id="ProtNLM"/>
    </source>
</evidence>
<evidence type="ECO:0000313" key="2">
    <source>
        <dbReference type="EMBL" id="RVU46701.1"/>
    </source>
</evidence>
<feature type="compositionally biased region" description="Acidic residues" evidence="1">
    <location>
        <begin position="57"/>
        <end position="83"/>
    </location>
</feature>
<dbReference type="EMBL" id="SADD01000002">
    <property type="protein sequence ID" value="RVU46701.1"/>
    <property type="molecule type" value="Genomic_DNA"/>
</dbReference>
<sequence>MACEQRKNKKRSIRDRLIVTGAMAVMLLTGCLEDPDAVVFGPGNLDVGADVAVDSGLEEVGEGDGGEADGGDTDVEPDADDPDSCVPGDEGCVLEHCDNGQHDGDESDVDCGGSCQGCEAGELCARVDDCLGGEVVEFLRCERADVDVCAPRGVGIYQVGELTCARDDGGQGRCVARFSENEVRREDDAACESDTEGVSCGQERVELGTCLLQAGQVCGTQGIRSVTTYQPQCSEGACQEVASTSQEECVVDSAPRPGEVCERAQWSAWGPCEPVSGHDSCAMEGTQVRTRTVARCTSGGACEPVSSEREQERRTCQRTPDPQSCTSAGTDDATYTCYQGQCCSPNCSDAQRSCRADVADGCGGVCPRLVCEGLRPACAMDGQCRPLCVTGTADRTCNINEDCGSMCACPLGAPPQCTQWGCACVGADP</sequence>
<keyword evidence="3" id="KW-1185">Reference proteome</keyword>
<dbReference type="RefSeq" id="WP_127779544.1">
    <property type="nucleotide sequence ID" value="NZ_SADD01000002.1"/>
</dbReference>
<dbReference type="PROSITE" id="PS51257">
    <property type="entry name" value="PROKAR_LIPOPROTEIN"/>
    <property type="match status" value="1"/>
</dbReference>
<proteinExistence type="predicted"/>
<gene>
    <name evidence="2" type="ORF">EA187_06070</name>
</gene>
<reference evidence="2 3" key="1">
    <citation type="submission" date="2019-01" db="EMBL/GenBank/DDBJ databases">
        <title>Lujinxingia litoralis gen. nov., sp. nov. and Lujinxingia sediminis gen. nov., sp. nov., new members in the order Bradymonadales, isolated from coastal sediment.</title>
        <authorList>
            <person name="Li C.-M."/>
        </authorList>
    </citation>
    <scope>NUCLEOTIDE SEQUENCE [LARGE SCALE GENOMIC DNA]</scope>
    <source>
        <strain evidence="2 3">SEH01</strain>
    </source>
</reference>
<feature type="region of interest" description="Disordered" evidence="1">
    <location>
        <begin position="57"/>
        <end position="84"/>
    </location>
</feature>
<comment type="caution">
    <text evidence="2">The sequence shown here is derived from an EMBL/GenBank/DDBJ whole genome shotgun (WGS) entry which is preliminary data.</text>
</comment>
<dbReference type="Proteomes" id="UP000282926">
    <property type="component" value="Unassembled WGS sequence"/>
</dbReference>
<evidence type="ECO:0000256" key="1">
    <source>
        <dbReference type="SAM" id="MobiDB-lite"/>
    </source>
</evidence>
<name>A0ABY0CUH7_9DELT</name>
<protein>
    <recommendedName>
        <fullName evidence="4">Tryptophan synthase alpha chain</fullName>
    </recommendedName>
</protein>
<accession>A0ABY0CUH7</accession>
<evidence type="ECO:0000313" key="3">
    <source>
        <dbReference type="Proteomes" id="UP000282926"/>
    </source>
</evidence>
<organism evidence="2 3">
    <name type="scientific">Lujinxingia sediminis</name>
    <dbReference type="NCBI Taxonomy" id="2480984"/>
    <lineage>
        <taxon>Bacteria</taxon>
        <taxon>Deltaproteobacteria</taxon>
        <taxon>Bradymonadales</taxon>
        <taxon>Lujinxingiaceae</taxon>
        <taxon>Lujinxingia</taxon>
    </lineage>
</organism>